<reference evidence="18 19" key="1">
    <citation type="journal article" date="2016" name="Int. J. Syst. Evol. Microbiol.">
        <title>Pyruvatibacter mobilis gen. nov., sp. nov., a marine bacterium from the culture broth of Picochlorum sp. 122.</title>
        <authorList>
            <person name="Wang G."/>
            <person name="Tang M."/>
            <person name="Wu H."/>
            <person name="Dai S."/>
            <person name="Li T."/>
            <person name="Chen C."/>
            <person name="He H."/>
            <person name="Fan J."/>
            <person name="Xiang W."/>
            <person name="Li X."/>
        </authorList>
    </citation>
    <scope>NUCLEOTIDE SEQUENCE [LARGE SCALE GENOMIC DNA]</scope>
    <source>
        <strain evidence="18 19">GYP-11</strain>
    </source>
</reference>
<dbReference type="EMBL" id="WXYQ01000007">
    <property type="protein sequence ID" value="NBG96221.1"/>
    <property type="molecule type" value="Genomic_DNA"/>
</dbReference>
<comment type="similarity">
    <text evidence="5 14 16">Belongs to the RNase HII family.</text>
</comment>
<organism evidence="18 19">
    <name type="scientific">Pyruvatibacter mobilis</name>
    <dbReference type="NCBI Taxonomy" id="1712261"/>
    <lineage>
        <taxon>Bacteria</taxon>
        <taxon>Pseudomonadati</taxon>
        <taxon>Pseudomonadota</taxon>
        <taxon>Alphaproteobacteria</taxon>
        <taxon>Hyphomicrobiales</taxon>
        <taxon>Parvibaculaceae</taxon>
        <taxon>Pyruvatibacter</taxon>
    </lineage>
</organism>
<dbReference type="GO" id="GO:0030145">
    <property type="term" value="F:manganese ion binding"/>
    <property type="evidence" value="ECO:0007669"/>
    <property type="project" value="UniProtKB-UniRule"/>
</dbReference>
<comment type="caution">
    <text evidence="18">The sequence shown here is derived from an EMBL/GenBank/DDBJ whole genome shotgun (WGS) entry which is preliminary data.</text>
</comment>
<keyword evidence="11 14" id="KW-0255">Endonuclease</keyword>
<comment type="function">
    <text evidence="3 14 16">Endonuclease that specifically degrades the RNA of RNA-DNA hybrids.</text>
</comment>
<dbReference type="GO" id="GO:0005737">
    <property type="term" value="C:cytoplasm"/>
    <property type="evidence" value="ECO:0007669"/>
    <property type="project" value="UniProtKB-SubCell"/>
</dbReference>
<keyword evidence="13 14" id="KW-0464">Manganese</keyword>
<evidence type="ECO:0000313" key="19">
    <source>
        <dbReference type="Proteomes" id="UP000470384"/>
    </source>
</evidence>
<sequence length="208" mass="21796">MSHAHGPDFSLELAADRAPVCGVDEAGRGPWAGPVVAAAVILDPDAIPEGINDSKKLTEARRDALACDIRASALVGVGAASADEIDQLNIRQATFLAMRRAVAALPQPPAHALVDGRDAPDIGCACEAVIKGDGRSLSIAAASIIAKTVRDRMMVELDTTLPGYGFARHKGYGTRAHREALAQLGVTPHHRRSYAPIRAILQDADSPS</sequence>
<evidence type="ECO:0000256" key="13">
    <source>
        <dbReference type="ARBA" id="ARBA00023211"/>
    </source>
</evidence>
<dbReference type="PANTHER" id="PTHR10954">
    <property type="entry name" value="RIBONUCLEASE H2 SUBUNIT A"/>
    <property type="match status" value="1"/>
</dbReference>
<dbReference type="GO" id="GO:0003723">
    <property type="term" value="F:RNA binding"/>
    <property type="evidence" value="ECO:0007669"/>
    <property type="project" value="UniProtKB-UniRule"/>
</dbReference>
<evidence type="ECO:0000256" key="4">
    <source>
        <dbReference type="ARBA" id="ARBA00004496"/>
    </source>
</evidence>
<evidence type="ECO:0000256" key="9">
    <source>
        <dbReference type="ARBA" id="ARBA00022722"/>
    </source>
</evidence>
<keyword evidence="19" id="KW-1185">Reference proteome</keyword>
<comment type="cofactor">
    <cofactor evidence="2">
        <name>Mg(2+)</name>
        <dbReference type="ChEBI" id="CHEBI:18420"/>
    </cofactor>
</comment>
<dbReference type="NCBIfam" id="NF000595">
    <property type="entry name" value="PRK00015.1-3"/>
    <property type="match status" value="1"/>
</dbReference>
<dbReference type="HAMAP" id="MF_00052_B">
    <property type="entry name" value="RNase_HII_B"/>
    <property type="match status" value="1"/>
</dbReference>
<dbReference type="EC" id="3.1.26.4" evidence="6 14"/>
<evidence type="ECO:0000256" key="6">
    <source>
        <dbReference type="ARBA" id="ARBA00012180"/>
    </source>
</evidence>
<keyword evidence="12 14" id="KW-0378">Hydrolase</keyword>
<evidence type="ECO:0000256" key="2">
    <source>
        <dbReference type="ARBA" id="ARBA00001946"/>
    </source>
</evidence>
<dbReference type="GO" id="GO:0043137">
    <property type="term" value="P:DNA replication, removal of RNA primer"/>
    <property type="evidence" value="ECO:0007669"/>
    <property type="project" value="TreeGrafter"/>
</dbReference>
<evidence type="ECO:0000256" key="8">
    <source>
        <dbReference type="ARBA" id="ARBA00022490"/>
    </source>
</evidence>
<evidence type="ECO:0000256" key="3">
    <source>
        <dbReference type="ARBA" id="ARBA00004065"/>
    </source>
</evidence>
<dbReference type="OrthoDB" id="9803420at2"/>
<evidence type="ECO:0000256" key="11">
    <source>
        <dbReference type="ARBA" id="ARBA00022759"/>
    </source>
</evidence>
<evidence type="ECO:0000256" key="7">
    <source>
        <dbReference type="ARBA" id="ARBA00019179"/>
    </source>
</evidence>
<dbReference type="SUPFAM" id="SSF53098">
    <property type="entry name" value="Ribonuclease H-like"/>
    <property type="match status" value="1"/>
</dbReference>
<proteinExistence type="inferred from homology"/>
<keyword evidence="10 14" id="KW-0479">Metal-binding</keyword>
<gene>
    <name evidence="14" type="primary">rnhB</name>
    <name evidence="18" type="ORF">GTQ45_10805</name>
</gene>
<evidence type="ECO:0000313" key="18">
    <source>
        <dbReference type="EMBL" id="NBG96221.1"/>
    </source>
</evidence>
<dbReference type="PROSITE" id="PS51975">
    <property type="entry name" value="RNASE_H_2"/>
    <property type="match status" value="1"/>
</dbReference>
<protein>
    <recommendedName>
        <fullName evidence="7 14">Ribonuclease HII</fullName>
        <shortName evidence="14">RNase HII</shortName>
        <ecNumber evidence="6 14">3.1.26.4</ecNumber>
    </recommendedName>
</protein>
<evidence type="ECO:0000256" key="14">
    <source>
        <dbReference type="HAMAP-Rule" id="MF_00052"/>
    </source>
</evidence>
<keyword evidence="9 14" id="KW-0540">Nuclease</keyword>
<accession>A0A845QDW6</accession>
<dbReference type="GO" id="GO:0006298">
    <property type="term" value="P:mismatch repair"/>
    <property type="evidence" value="ECO:0007669"/>
    <property type="project" value="TreeGrafter"/>
</dbReference>
<dbReference type="PANTHER" id="PTHR10954:SF18">
    <property type="entry name" value="RIBONUCLEASE HII"/>
    <property type="match status" value="1"/>
</dbReference>
<feature type="binding site" evidence="14 15">
    <location>
        <position position="24"/>
    </location>
    <ligand>
        <name>a divalent metal cation</name>
        <dbReference type="ChEBI" id="CHEBI:60240"/>
    </ligand>
</feature>
<dbReference type="InterPro" id="IPR001352">
    <property type="entry name" value="RNase_HII/HIII"/>
</dbReference>
<dbReference type="InterPro" id="IPR036397">
    <property type="entry name" value="RNaseH_sf"/>
</dbReference>
<evidence type="ECO:0000256" key="15">
    <source>
        <dbReference type="PROSITE-ProRule" id="PRU01319"/>
    </source>
</evidence>
<evidence type="ECO:0000256" key="16">
    <source>
        <dbReference type="RuleBase" id="RU003515"/>
    </source>
</evidence>
<dbReference type="GO" id="GO:0004523">
    <property type="term" value="F:RNA-DNA hybrid ribonuclease activity"/>
    <property type="evidence" value="ECO:0007669"/>
    <property type="project" value="UniProtKB-UniRule"/>
</dbReference>
<dbReference type="InterPro" id="IPR022898">
    <property type="entry name" value="RNase_HII"/>
</dbReference>
<dbReference type="Gene3D" id="3.30.420.10">
    <property type="entry name" value="Ribonuclease H-like superfamily/Ribonuclease H"/>
    <property type="match status" value="1"/>
</dbReference>
<dbReference type="GO" id="GO:0032299">
    <property type="term" value="C:ribonuclease H2 complex"/>
    <property type="evidence" value="ECO:0007669"/>
    <property type="project" value="TreeGrafter"/>
</dbReference>
<dbReference type="Proteomes" id="UP000470384">
    <property type="component" value="Unassembled WGS sequence"/>
</dbReference>
<dbReference type="AlphaFoldDB" id="A0A845QDW6"/>
<evidence type="ECO:0000256" key="10">
    <source>
        <dbReference type="ARBA" id="ARBA00022723"/>
    </source>
</evidence>
<evidence type="ECO:0000256" key="1">
    <source>
        <dbReference type="ARBA" id="ARBA00000077"/>
    </source>
</evidence>
<feature type="binding site" evidence="14 15">
    <location>
        <position position="25"/>
    </location>
    <ligand>
        <name>a divalent metal cation</name>
        <dbReference type="ChEBI" id="CHEBI:60240"/>
    </ligand>
</feature>
<feature type="domain" description="RNase H type-2" evidence="17">
    <location>
        <begin position="18"/>
        <end position="206"/>
    </location>
</feature>
<evidence type="ECO:0000256" key="5">
    <source>
        <dbReference type="ARBA" id="ARBA00007383"/>
    </source>
</evidence>
<name>A0A845QDW6_9HYPH</name>
<comment type="cofactor">
    <cofactor evidence="14 15">
        <name>Mn(2+)</name>
        <dbReference type="ChEBI" id="CHEBI:29035"/>
    </cofactor>
    <cofactor evidence="14 15">
        <name>Mg(2+)</name>
        <dbReference type="ChEBI" id="CHEBI:18420"/>
    </cofactor>
    <text evidence="14 15">Manganese or magnesium. Binds 1 divalent metal ion per monomer in the absence of substrate. May bind a second metal ion after substrate binding.</text>
</comment>
<dbReference type="Pfam" id="PF01351">
    <property type="entry name" value="RNase_HII"/>
    <property type="match status" value="1"/>
</dbReference>
<feature type="binding site" evidence="14 15">
    <location>
        <position position="115"/>
    </location>
    <ligand>
        <name>a divalent metal cation</name>
        <dbReference type="ChEBI" id="CHEBI:60240"/>
    </ligand>
</feature>
<evidence type="ECO:0000259" key="17">
    <source>
        <dbReference type="PROSITE" id="PS51975"/>
    </source>
</evidence>
<dbReference type="InterPro" id="IPR012337">
    <property type="entry name" value="RNaseH-like_sf"/>
</dbReference>
<evidence type="ECO:0000256" key="12">
    <source>
        <dbReference type="ARBA" id="ARBA00022801"/>
    </source>
</evidence>
<dbReference type="FunFam" id="3.30.420.10:FF:000006">
    <property type="entry name" value="Ribonuclease HII"/>
    <property type="match status" value="1"/>
</dbReference>
<dbReference type="InterPro" id="IPR024567">
    <property type="entry name" value="RNase_HII/HIII_dom"/>
</dbReference>
<keyword evidence="8 14" id="KW-0963">Cytoplasm</keyword>
<comment type="catalytic activity">
    <reaction evidence="1 14 15 16">
        <text>Endonucleolytic cleavage to 5'-phosphomonoester.</text>
        <dbReference type="EC" id="3.1.26.4"/>
    </reaction>
</comment>
<comment type="subcellular location">
    <subcellularLocation>
        <location evidence="4 14">Cytoplasm</location>
    </subcellularLocation>
</comment>
<dbReference type="CDD" id="cd07182">
    <property type="entry name" value="RNase_HII_bacteria_HII_like"/>
    <property type="match status" value="1"/>
</dbReference>